<evidence type="ECO:0000313" key="1">
    <source>
        <dbReference type="EMBL" id="OLZ42005.1"/>
    </source>
</evidence>
<name>A0A1S8AZ37_9EURY</name>
<dbReference type="EMBL" id="LWLN01000001">
    <property type="protein sequence ID" value="OLZ42005.1"/>
    <property type="molecule type" value="Genomic_DNA"/>
</dbReference>
<sequence>MSKPDWEDTGRRLLQKELERISEEVGRDAFSTSARRLDRGEELRAEDIYRMRAAIDELQEITELAAEATQGVASLPDVWDVLDEEARIQYVQRTRELRSKTKDEYQE</sequence>
<evidence type="ECO:0000313" key="2">
    <source>
        <dbReference type="Proteomes" id="UP000189370"/>
    </source>
</evidence>
<reference evidence="2" key="1">
    <citation type="submission" date="2016-04" db="EMBL/GenBank/DDBJ databases">
        <authorList>
            <person name="Chen S.-C."/>
            <person name="Lai M.-C."/>
        </authorList>
    </citation>
    <scope>NUCLEOTIDE SEQUENCE [LARGE SCALE GENOMIC DNA]</scope>
    <source>
        <strain evidence="2">AB14</strain>
    </source>
</reference>
<organism evidence="1 2">
    <name type="scientific">Natrinema saccharevitans</name>
    <dbReference type="NCBI Taxonomy" id="301967"/>
    <lineage>
        <taxon>Archaea</taxon>
        <taxon>Methanobacteriati</taxon>
        <taxon>Methanobacteriota</taxon>
        <taxon>Stenosarchaea group</taxon>
        <taxon>Halobacteria</taxon>
        <taxon>Halobacteriales</taxon>
        <taxon>Natrialbaceae</taxon>
        <taxon>Natrinema</taxon>
    </lineage>
</organism>
<accession>A0A1S8AZ37</accession>
<dbReference type="Proteomes" id="UP000189370">
    <property type="component" value="Unassembled WGS sequence"/>
</dbReference>
<keyword evidence="2" id="KW-1185">Reference proteome</keyword>
<protein>
    <submittedName>
        <fullName evidence="1">Uncharacterized protein</fullName>
    </submittedName>
</protein>
<gene>
    <name evidence="1" type="ORF">A6E15_13905</name>
</gene>
<dbReference type="OrthoDB" id="374069at2157"/>
<dbReference type="AlphaFoldDB" id="A0A1S8AZ37"/>
<proteinExistence type="predicted"/>
<dbReference type="RefSeq" id="WP_076147120.1">
    <property type="nucleotide sequence ID" value="NZ_LWLN01000001.1"/>
</dbReference>
<comment type="caution">
    <text evidence="1">The sequence shown here is derived from an EMBL/GenBank/DDBJ whole genome shotgun (WGS) entry which is preliminary data.</text>
</comment>